<organism evidence="1 2">
    <name type="scientific">Symmachiella macrocystis</name>
    <dbReference type="NCBI Taxonomy" id="2527985"/>
    <lineage>
        <taxon>Bacteria</taxon>
        <taxon>Pseudomonadati</taxon>
        <taxon>Planctomycetota</taxon>
        <taxon>Planctomycetia</taxon>
        <taxon>Planctomycetales</taxon>
        <taxon>Planctomycetaceae</taxon>
        <taxon>Symmachiella</taxon>
    </lineage>
</organism>
<sequence length="150" mass="15110">MSESREDLEARVEKLENELHVQQESTKAKKSVRSRSHKKLLGMPLYDVAIGPDFESGEARGHAKGILAIGDKATGMIAVGGIAQGGVAIGGLACGLFSLGGCAFGLLGVVGGVALGGFAYGGVAIGLKAIGGVAVDPGWIGDAQLPITKP</sequence>
<evidence type="ECO:0000313" key="2">
    <source>
        <dbReference type="Proteomes" id="UP000320735"/>
    </source>
</evidence>
<comment type="caution">
    <text evidence="1">The sequence shown here is derived from an EMBL/GenBank/DDBJ whole genome shotgun (WGS) entry which is preliminary data.</text>
</comment>
<reference evidence="1 2" key="1">
    <citation type="submission" date="2019-02" db="EMBL/GenBank/DDBJ databases">
        <title>Deep-cultivation of Planctomycetes and their phenomic and genomic characterization uncovers novel biology.</title>
        <authorList>
            <person name="Wiegand S."/>
            <person name="Jogler M."/>
            <person name="Boedeker C."/>
            <person name="Pinto D."/>
            <person name="Vollmers J."/>
            <person name="Rivas-Marin E."/>
            <person name="Kohn T."/>
            <person name="Peeters S.H."/>
            <person name="Heuer A."/>
            <person name="Rast P."/>
            <person name="Oberbeckmann S."/>
            <person name="Bunk B."/>
            <person name="Jeske O."/>
            <person name="Meyerdierks A."/>
            <person name="Storesund J.E."/>
            <person name="Kallscheuer N."/>
            <person name="Luecker S."/>
            <person name="Lage O.M."/>
            <person name="Pohl T."/>
            <person name="Merkel B.J."/>
            <person name="Hornburger P."/>
            <person name="Mueller R.-W."/>
            <person name="Bruemmer F."/>
            <person name="Labrenz M."/>
            <person name="Spormann A.M."/>
            <person name="Op Den Camp H."/>
            <person name="Overmann J."/>
            <person name="Amann R."/>
            <person name="Jetten M.S.M."/>
            <person name="Mascher T."/>
            <person name="Medema M.H."/>
            <person name="Devos D.P."/>
            <person name="Kaster A.-K."/>
            <person name="Ovreas L."/>
            <person name="Rohde M."/>
            <person name="Galperin M.Y."/>
            <person name="Jogler C."/>
        </authorList>
    </citation>
    <scope>NUCLEOTIDE SEQUENCE [LARGE SCALE GENOMIC DNA]</scope>
    <source>
        <strain evidence="1 2">CA54</strain>
    </source>
</reference>
<dbReference type="Proteomes" id="UP000320735">
    <property type="component" value="Unassembled WGS sequence"/>
</dbReference>
<gene>
    <name evidence="1" type="ORF">CA54_33660</name>
</gene>
<dbReference type="RefSeq" id="WP_146371798.1">
    <property type="nucleotide sequence ID" value="NZ_SJPP01000001.1"/>
</dbReference>
<dbReference type="AlphaFoldDB" id="A0A5C6BUY4"/>
<dbReference type="EMBL" id="SJPP01000001">
    <property type="protein sequence ID" value="TWU14499.1"/>
    <property type="molecule type" value="Genomic_DNA"/>
</dbReference>
<dbReference type="OrthoDB" id="9946985at2"/>
<keyword evidence="2" id="KW-1185">Reference proteome</keyword>
<proteinExistence type="predicted"/>
<accession>A0A5C6BUY4</accession>
<name>A0A5C6BUY4_9PLAN</name>
<evidence type="ECO:0000313" key="1">
    <source>
        <dbReference type="EMBL" id="TWU14499.1"/>
    </source>
</evidence>
<protein>
    <submittedName>
        <fullName evidence="1">Uncharacterized protein</fullName>
    </submittedName>
</protein>